<dbReference type="InterPro" id="IPR001314">
    <property type="entry name" value="Peptidase_S1A"/>
</dbReference>
<feature type="domain" description="Peptidase S1" evidence="6">
    <location>
        <begin position="227"/>
        <end position="442"/>
    </location>
</feature>
<reference evidence="7 8" key="1">
    <citation type="journal article" date="2020" name="G3 (Bethesda)">
        <title>Draft Genome of the Common Snapping Turtle, Chelydra serpentina, a Model for Phenotypic Plasticity in Reptiles.</title>
        <authorList>
            <person name="Das D."/>
            <person name="Singh S.K."/>
            <person name="Bierstedt J."/>
            <person name="Erickson A."/>
            <person name="Galli G.L.J."/>
            <person name="Crossley D.A. 2nd"/>
            <person name="Rhen T."/>
        </authorList>
    </citation>
    <scope>NUCLEOTIDE SEQUENCE [LARGE SCALE GENOMIC DNA]</scope>
    <source>
        <strain evidence="7">KW</strain>
    </source>
</reference>
<dbReference type="Proteomes" id="UP000765507">
    <property type="component" value="Unassembled WGS sequence"/>
</dbReference>
<dbReference type="Gene3D" id="2.40.10.10">
    <property type="entry name" value="Trypsin-like serine proteases"/>
    <property type="match status" value="4"/>
</dbReference>
<dbReference type="CDD" id="cd00190">
    <property type="entry name" value="Tryp_SPc"/>
    <property type="match status" value="2"/>
</dbReference>
<evidence type="ECO:0000256" key="4">
    <source>
        <dbReference type="ARBA" id="ARBA00023157"/>
    </source>
</evidence>
<keyword evidence="2 5" id="KW-0378">Hydrolase</keyword>
<proteinExistence type="predicted"/>
<comment type="caution">
    <text evidence="7">The sequence shown here is derived from an EMBL/GenBank/DDBJ whole genome shotgun (WGS) entry which is preliminary data.</text>
</comment>
<dbReference type="InterPro" id="IPR001254">
    <property type="entry name" value="Trypsin_dom"/>
</dbReference>
<evidence type="ECO:0000256" key="3">
    <source>
        <dbReference type="ARBA" id="ARBA00022825"/>
    </source>
</evidence>
<dbReference type="PANTHER" id="PTHR24271">
    <property type="entry name" value="KALLIKREIN-RELATED"/>
    <property type="match status" value="1"/>
</dbReference>
<protein>
    <submittedName>
        <fullName evidence="7">Mast cell protease 1A-like</fullName>
    </submittedName>
</protein>
<evidence type="ECO:0000256" key="1">
    <source>
        <dbReference type="ARBA" id="ARBA00022670"/>
    </source>
</evidence>
<dbReference type="Pfam" id="PF00089">
    <property type="entry name" value="Trypsin"/>
    <property type="match status" value="2"/>
</dbReference>
<evidence type="ECO:0000313" key="8">
    <source>
        <dbReference type="Proteomes" id="UP000765507"/>
    </source>
</evidence>
<dbReference type="EMBL" id="JAHGAV010000051">
    <property type="protein sequence ID" value="KAG6934889.1"/>
    <property type="molecule type" value="Genomic_DNA"/>
</dbReference>
<keyword evidence="1 5" id="KW-0645">Protease</keyword>
<dbReference type="InterPro" id="IPR009003">
    <property type="entry name" value="Peptidase_S1_PA"/>
</dbReference>
<dbReference type="PRINTS" id="PR00722">
    <property type="entry name" value="CHYMOTRYPSIN"/>
</dbReference>
<dbReference type="PANTHER" id="PTHR24271:SF90">
    <property type="entry name" value="PEPTIDASE S1 DOMAIN-CONTAINING PROTEIN"/>
    <property type="match status" value="1"/>
</dbReference>
<keyword evidence="8" id="KW-1185">Reference proteome</keyword>
<feature type="domain" description="Peptidase S1" evidence="6">
    <location>
        <begin position="1"/>
        <end position="175"/>
    </location>
</feature>
<evidence type="ECO:0000256" key="2">
    <source>
        <dbReference type="ARBA" id="ARBA00022801"/>
    </source>
</evidence>
<dbReference type="AlphaFoldDB" id="A0A8T1T187"/>
<dbReference type="InterPro" id="IPR043504">
    <property type="entry name" value="Peptidase_S1_PA_chymotrypsin"/>
</dbReference>
<gene>
    <name evidence="7" type="ORF">G0U57_016302</name>
</gene>
<dbReference type="SUPFAM" id="SSF50494">
    <property type="entry name" value="Trypsin-like serine proteases"/>
    <property type="match status" value="2"/>
</dbReference>
<dbReference type="FunFam" id="2.40.10.10:FF:000005">
    <property type="entry name" value="Serine protease 37"/>
    <property type="match status" value="1"/>
</dbReference>
<sequence length="442" mass="48386">MGDISVILGAHNYLNPEASQQMSAVESYHPHPEYKVNYVPYNDILLLKLSHKAKLSKYVQVIPLPKSSSDIPPDTKCIVSGWGLIDKEVATAKLFETNIAVLSRRKCLQFYPELSSGMVCAASHYKLSDVNYGDSGGPLVCNGVVQGIVSDGFQFPPSVYTRIAHYLPWIRKTMGHPRAAGGSSWCPAWKRTRGAVNSEMERPQCLLLLLSLLSCPLAHAGALRSQIVGGHEAKPHSRPYMAALKVSGGFGCGGFLVAPDWVMTAAHCMGDITVILGAHDIHEPEESQQVLGVETYYIHPEYNDILVSNDILLLKLTAKAKLNKYVQVIPLPKTSSDVPTDTPCSLAGWGLIDKERITNRLFETNVTIYSRRKCLSIYPNLNNGMLCAGSFHHLKDSSQGDSGGPLICKGVVQGIVSFGYSFPPAVYTRIANYLPWIKKIMG</sequence>
<evidence type="ECO:0000313" key="7">
    <source>
        <dbReference type="EMBL" id="KAG6934889.1"/>
    </source>
</evidence>
<name>A0A8T1T187_CHESE</name>
<keyword evidence="3 5" id="KW-0720">Serine protease</keyword>
<keyword evidence="4" id="KW-1015">Disulfide bond</keyword>
<dbReference type="PROSITE" id="PS50240">
    <property type="entry name" value="TRYPSIN_DOM"/>
    <property type="match status" value="2"/>
</dbReference>
<dbReference type="OrthoDB" id="5565075at2759"/>
<dbReference type="InterPro" id="IPR033116">
    <property type="entry name" value="TRYPSIN_SER"/>
</dbReference>
<dbReference type="PROSITE" id="PS00134">
    <property type="entry name" value="TRYPSIN_HIS"/>
    <property type="match status" value="1"/>
</dbReference>
<dbReference type="SMART" id="SM00020">
    <property type="entry name" value="Tryp_SPc"/>
    <property type="match status" value="2"/>
</dbReference>
<dbReference type="GO" id="GO:0006508">
    <property type="term" value="P:proteolysis"/>
    <property type="evidence" value="ECO:0007669"/>
    <property type="project" value="UniProtKB-KW"/>
</dbReference>
<dbReference type="PROSITE" id="PS00135">
    <property type="entry name" value="TRYPSIN_SER"/>
    <property type="match status" value="1"/>
</dbReference>
<organism evidence="7 8">
    <name type="scientific">Chelydra serpentina</name>
    <name type="common">Snapping turtle</name>
    <name type="synonym">Testudo serpentina</name>
    <dbReference type="NCBI Taxonomy" id="8475"/>
    <lineage>
        <taxon>Eukaryota</taxon>
        <taxon>Metazoa</taxon>
        <taxon>Chordata</taxon>
        <taxon>Craniata</taxon>
        <taxon>Vertebrata</taxon>
        <taxon>Euteleostomi</taxon>
        <taxon>Archelosauria</taxon>
        <taxon>Testudinata</taxon>
        <taxon>Testudines</taxon>
        <taxon>Cryptodira</taxon>
        <taxon>Durocryptodira</taxon>
        <taxon>Americhelydia</taxon>
        <taxon>Chelydroidea</taxon>
        <taxon>Chelydridae</taxon>
        <taxon>Chelydra</taxon>
    </lineage>
</organism>
<evidence type="ECO:0000259" key="6">
    <source>
        <dbReference type="PROSITE" id="PS50240"/>
    </source>
</evidence>
<accession>A0A8T1T187</accession>
<dbReference type="InterPro" id="IPR018114">
    <property type="entry name" value="TRYPSIN_HIS"/>
</dbReference>
<dbReference type="GO" id="GO:0004252">
    <property type="term" value="F:serine-type endopeptidase activity"/>
    <property type="evidence" value="ECO:0007669"/>
    <property type="project" value="InterPro"/>
</dbReference>
<evidence type="ECO:0000256" key="5">
    <source>
        <dbReference type="RuleBase" id="RU363034"/>
    </source>
</evidence>